<feature type="non-terminal residue" evidence="1">
    <location>
        <position position="1"/>
    </location>
</feature>
<gene>
    <name evidence="1" type="ORF">IPOD504_LOCUS7942</name>
</gene>
<dbReference type="EMBL" id="OW152832">
    <property type="protein sequence ID" value="CAH2051790.1"/>
    <property type="molecule type" value="Genomic_DNA"/>
</dbReference>
<dbReference type="PROSITE" id="PS51257">
    <property type="entry name" value="PROKAR_LIPOPROTEIN"/>
    <property type="match status" value="1"/>
</dbReference>
<sequence>MCRIEYATDARGSCGATGSGAAGCSVVERGRGKGASVAAGRGEGGRARAYSRHLVRSTRDGEKNAVAIHPSEHSRPSLPRTTFVLIADTPTFRSQCLDFGPVARDASQSLRASARFPGGKGHSRFCSHDDSAAFRPCTLQ</sequence>
<protein>
    <submittedName>
        <fullName evidence="1">Uncharacterized protein</fullName>
    </submittedName>
</protein>
<organism evidence="1 2">
    <name type="scientific">Iphiclides podalirius</name>
    <name type="common">scarce swallowtail</name>
    <dbReference type="NCBI Taxonomy" id="110791"/>
    <lineage>
        <taxon>Eukaryota</taxon>
        <taxon>Metazoa</taxon>
        <taxon>Ecdysozoa</taxon>
        <taxon>Arthropoda</taxon>
        <taxon>Hexapoda</taxon>
        <taxon>Insecta</taxon>
        <taxon>Pterygota</taxon>
        <taxon>Neoptera</taxon>
        <taxon>Endopterygota</taxon>
        <taxon>Lepidoptera</taxon>
        <taxon>Glossata</taxon>
        <taxon>Ditrysia</taxon>
        <taxon>Papilionoidea</taxon>
        <taxon>Papilionidae</taxon>
        <taxon>Papilioninae</taxon>
        <taxon>Iphiclides</taxon>
    </lineage>
</organism>
<evidence type="ECO:0000313" key="1">
    <source>
        <dbReference type="EMBL" id="CAH2051790.1"/>
    </source>
</evidence>
<keyword evidence="2" id="KW-1185">Reference proteome</keyword>
<evidence type="ECO:0000313" key="2">
    <source>
        <dbReference type="Proteomes" id="UP000837857"/>
    </source>
</evidence>
<proteinExistence type="predicted"/>
<reference evidence="1" key="1">
    <citation type="submission" date="2022-03" db="EMBL/GenBank/DDBJ databases">
        <authorList>
            <person name="Martin H S."/>
        </authorList>
    </citation>
    <scope>NUCLEOTIDE SEQUENCE</scope>
</reference>
<name>A0ABN8IE02_9NEOP</name>
<accession>A0ABN8IE02</accession>
<dbReference type="Proteomes" id="UP000837857">
    <property type="component" value="Chromosome 20"/>
</dbReference>